<dbReference type="Pfam" id="PF08666">
    <property type="entry name" value="SAF"/>
    <property type="match status" value="1"/>
</dbReference>
<evidence type="ECO:0000313" key="2">
    <source>
        <dbReference type="EMBL" id="SLN32304.1"/>
    </source>
</evidence>
<dbReference type="Proteomes" id="UP000193862">
    <property type="component" value="Unassembled WGS sequence"/>
</dbReference>
<dbReference type="OrthoDB" id="163768at2"/>
<dbReference type="RefSeq" id="WP_085835810.1">
    <property type="nucleotide sequence ID" value="NZ_FWFS01000003.1"/>
</dbReference>
<dbReference type="NCBIfam" id="TIGR03177">
    <property type="entry name" value="pilus_cpaB"/>
    <property type="match status" value="1"/>
</dbReference>
<gene>
    <name evidence="2" type="ORF">AQS8620_01076</name>
</gene>
<organism evidence="2 3">
    <name type="scientific">Aquimixticola soesokkakensis</name>
    <dbReference type="NCBI Taxonomy" id="1519096"/>
    <lineage>
        <taxon>Bacteria</taxon>
        <taxon>Pseudomonadati</taxon>
        <taxon>Pseudomonadota</taxon>
        <taxon>Alphaproteobacteria</taxon>
        <taxon>Rhodobacterales</taxon>
        <taxon>Paracoccaceae</taxon>
        <taxon>Aquimixticola</taxon>
    </lineage>
</organism>
<dbReference type="InterPro" id="IPR031571">
    <property type="entry name" value="RcpC_dom"/>
</dbReference>
<dbReference type="EMBL" id="FWFS01000003">
    <property type="protein sequence ID" value="SLN32304.1"/>
    <property type="molecule type" value="Genomic_DNA"/>
</dbReference>
<evidence type="ECO:0000259" key="1">
    <source>
        <dbReference type="SMART" id="SM00858"/>
    </source>
</evidence>
<dbReference type="Pfam" id="PF16976">
    <property type="entry name" value="RcpC"/>
    <property type="match status" value="1"/>
</dbReference>
<reference evidence="2 3" key="1">
    <citation type="submission" date="2017-03" db="EMBL/GenBank/DDBJ databases">
        <authorList>
            <person name="Afonso C.L."/>
            <person name="Miller P.J."/>
            <person name="Scott M.A."/>
            <person name="Spackman E."/>
            <person name="Goraichik I."/>
            <person name="Dimitrov K.M."/>
            <person name="Suarez D.L."/>
            <person name="Swayne D.E."/>
        </authorList>
    </citation>
    <scope>NUCLEOTIDE SEQUENCE [LARGE SCALE GENOMIC DNA]</scope>
    <source>
        <strain evidence="2 3">CECT 8620</strain>
    </source>
</reference>
<sequence>MRLVFGLVLIVGVALAGFAVYMTRGYLAAYQAELSRERAARQEMVQTEEVYVATRALKYGEVLTREDVKSVRFPLEAMPEGAFKLTPAEDEPVLFGEDDKPRIVLRTMEPMEALMVSKVTEPGRDAGVASRLGVGMRAFAIKVDVTSGVSGFLSPGDRVDIYWTGKAPTQLSTIGSSSEVTKLIDASVQIIAVDQLADSERNNPTIARTITVEATPQQVAALAQAQSSGRLSLSLVGYSDETVSAGVEVDQNSLLGIEEAEVVQLQKERVCTIKTRKSGEVLETVIPCRD</sequence>
<keyword evidence="3" id="KW-1185">Reference proteome</keyword>
<dbReference type="InterPro" id="IPR013974">
    <property type="entry name" value="SAF"/>
</dbReference>
<feature type="domain" description="SAF" evidence="1">
    <location>
        <begin position="48"/>
        <end position="120"/>
    </location>
</feature>
<dbReference type="InterPro" id="IPR017592">
    <property type="entry name" value="Pilus_assmbl_Flp-typ_CpaB"/>
</dbReference>
<evidence type="ECO:0000313" key="3">
    <source>
        <dbReference type="Proteomes" id="UP000193862"/>
    </source>
</evidence>
<dbReference type="AlphaFoldDB" id="A0A1Y5S4B6"/>
<dbReference type="SMART" id="SM00858">
    <property type="entry name" value="SAF"/>
    <property type="match status" value="1"/>
</dbReference>
<proteinExistence type="predicted"/>
<name>A0A1Y5S4B6_9RHOB</name>
<protein>
    <recommendedName>
        <fullName evidence="1">SAF domain-containing protein</fullName>
    </recommendedName>
</protein>
<accession>A0A1Y5S4B6</accession>
<dbReference type="CDD" id="cd11614">
    <property type="entry name" value="SAF_CpaB_FlgA_like"/>
    <property type="match status" value="1"/>
</dbReference>